<feature type="domain" description="PDZ" evidence="4">
    <location>
        <begin position="17"/>
        <end position="86"/>
    </location>
</feature>
<dbReference type="PANTHER" id="PTHR23116">
    <property type="entry name" value="PDZ DOMAIN CONTAINING WHIRLIN AND HARMONIN-RELATED"/>
    <property type="match status" value="1"/>
</dbReference>
<evidence type="ECO:0000256" key="1">
    <source>
        <dbReference type="ARBA" id="ARBA00004316"/>
    </source>
</evidence>
<dbReference type="InterPro" id="IPR051844">
    <property type="entry name" value="USH2_Complex_Protein"/>
</dbReference>
<name>A0A7R9M403_9ACAR</name>
<dbReference type="SMART" id="SM00228">
    <property type="entry name" value="PDZ"/>
    <property type="match status" value="1"/>
</dbReference>
<dbReference type="GO" id="GO:0032426">
    <property type="term" value="C:stereocilium tip"/>
    <property type="evidence" value="ECO:0007669"/>
    <property type="project" value="TreeGrafter"/>
</dbReference>
<reference evidence="5" key="1">
    <citation type="submission" date="2020-11" db="EMBL/GenBank/DDBJ databases">
        <authorList>
            <person name="Tran Van P."/>
        </authorList>
    </citation>
    <scope>NUCLEOTIDE SEQUENCE</scope>
</reference>
<gene>
    <name evidence="5" type="ORF">ONB1V03_LOCUS9823</name>
</gene>
<dbReference type="GO" id="GO:0005929">
    <property type="term" value="C:cilium"/>
    <property type="evidence" value="ECO:0007669"/>
    <property type="project" value="TreeGrafter"/>
</dbReference>
<evidence type="ECO:0000259" key="4">
    <source>
        <dbReference type="PROSITE" id="PS50106"/>
    </source>
</evidence>
<dbReference type="Gene3D" id="2.30.42.10">
    <property type="match status" value="1"/>
</dbReference>
<dbReference type="OrthoDB" id="10029564at2759"/>
<dbReference type="EMBL" id="CAJPVJ010006347">
    <property type="protein sequence ID" value="CAG2170352.1"/>
    <property type="molecule type" value="Genomic_DNA"/>
</dbReference>
<feature type="non-terminal residue" evidence="5">
    <location>
        <position position="126"/>
    </location>
</feature>
<keyword evidence="2" id="KW-0677">Repeat</keyword>
<keyword evidence="6" id="KW-1185">Reference proteome</keyword>
<evidence type="ECO:0000313" key="5">
    <source>
        <dbReference type="EMBL" id="CAD7653165.1"/>
    </source>
</evidence>
<accession>A0A7R9M403</accession>
<dbReference type="PROSITE" id="PS50106">
    <property type="entry name" value="PDZ"/>
    <property type="match status" value="1"/>
</dbReference>
<dbReference type="AlphaFoldDB" id="A0A7R9M403"/>
<dbReference type="SUPFAM" id="SSF50156">
    <property type="entry name" value="PDZ domain-like"/>
    <property type="match status" value="1"/>
</dbReference>
<dbReference type="InterPro" id="IPR001478">
    <property type="entry name" value="PDZ"/>
</dbReference>
<dbReference type="InterPro" id="IPR036034">
    <property type="entry name" value="PDZ_sf"/>
</dbReference>
<evidence type="ECO:0000256" key="3">
    <source>
        <dbReference type="ARBA" id="ARBA00023273"/>
    </source>
</evidence>
<evidence type="ECO:0000313" key="6">
    <source>
        <dbReference type="Proteomes" id="UP000728032"/>
    </source>
</evidence>
<keyword evidence="3" id="KW-0966">Cell projection</keyword>
<dbReference type="PANTHER" id="PTHR23116:SF29">
    <property type="entry name" value="PDZ DOMAIN-CONTAINING PROTEIN 7"/>
    <property type="match status" value="1"/>
</dbReference>
<organism evidence="5">
    <name type="scientific">Oppiella nova</name>
    <dbReference type="NCBI Taxonomy" id="334625"/>
    <lineage>
        <taxon>Eukaryota</taxon>
        <taxon>Metazoa</taxon>
        <taxon>Ecdysozoa</taxon>
        <taxon>Arthropoda</taxon>
        <taxon>Chelicerata</taxon>
        <taxon>Arachnida</taxon>
        <taxon>Acari</taxon>
        <taxon>Acariformes</taxon>
        <taxon>Sarcoptiformes</taxon>
        <taxon>Oribatida</taxon>
        <taxon>Brachypylina</taxon>
        <taxon>Oppioidea</taxon>
        <taxon>Oppiidae</taxon>
        <taxon>Oppiella</taxon>
    </lineage>
</organism>
<evidence type="ECO:0000256" key="2">
    <source>
        <dbReference type="ARBA" id="ARBA00022737"/>
    </source>
</evidence>
<dbReference type="GO" id="GO:0002142">
    <property type="term" value="C:stereocilia ankle link complex"/>
    <property type="evidence" value="ECO:0007669"/>
    <property type="project" value="TreeGrafter"/>
</dbReference>
<dbReference type="GO" id="GO:0005886">
    <property type="term" value="C:plasma membrane"/>
    <property type="evidence" value="ECO:0007669"/>
    <property type="project" value="TreeGrafter"/>
</dbReference>
<dbReference type="Proteomes" id="UP000728032">
    <property type="component" value="Unassembled WGS sequence"/>
</dbReference>
<protein>
    <recommendedName>
        <fullName evidence="4">PDZ domain-containing protein</fullName>
    </recommendedName>
</protein>
<comment type="subcellular location">
    <subcellularLocation>
        <location evidence="1">Cell projection</location>
    </subcellularLocation>
</comment>
<dbReference type="Pfam" id="PF00595">
    <property type="entry name" value="PDZ"/>
    <property type="match status" value="1"/>
</dbReference>
<sequence length="126" mass="14208">SFIQSHKAIREQNGQWRVSVKKSKPILGIAIEGGVNVPSQTQPRIISIHSSGAAIECGDLHVGHILLEVDGRTTANLNHDQVAQMIAHAYYNTPHKDFIEFLVREKSRNEFDLRRSSFMLLNNSFE</sequence>
<dbReference type="EMBL" id="OC921172">
    <property type="protein sequence ID" value="CAD7653165.1"/>
    <property type="molecule type" value="Genomic_DNA"/>
</dbReference>
<proteinExistence type="predicted"/>